<keyword evidence="5" id="KW-1015">Disulfide bond</keyword>
<feature type="domain" description="Ig-like" evidence="9">
    <location>
        <begin position="639"/>
        <end position="710"/>
    </location>
</feature>
<evidence type="ECO:0000256" key="8">
    <source>
        <dbReference type="SAM" id="MobiDB-lite"/>
    </source>
</evidence>
<sequence>MIRSRKQTKNSSSWFIGFDHELNSSTSSRSLDRSNHGSYHHLPQSPSLDNVSTSSLSKAKSLDSISGDILPPRQYQSWNLPIRDISKIQEIQIGKQPVRHAKNNHGSKIFQTKDIYKEAFENTRKIEEKKFRVKFDALLGQMQKALEKQSHDDQSNISFGDIMVNYRSRIRELLSDLSQRLQLAVENYLEDDENSAASSQKVKHIVSRLVEDHLGESVDLTSDEAVSDLSSLSDDSFEGHHSYEDQLAQAVVSKVVENQRMKDLTIHSGPLDKNSIIPDYQLPQENLISQTAAVNLKTPNKSPPIRKPLCSKYVDEQVVTYEPPIKKSVVEQKESSNLKLGSAYGELSGRPLNKGINLDDVVLDSPEIDPDYVSLNLPPIKETADEEDMKDEENFGLTKFRDRNWILRRLNTKATIDEIPANHSVLVPQPEENIFPKIGDRDADDLSDLSEIDENEIEDHDMFLTVNNNSESVPNSIVATSNSPSQTVPSSRDLSPKTDISKTQDEVVSLKSKNINTVEKLPEPEEKSIPSETGDPKFVIPPVSTTGVEGEALILNCRVEGTEPVDVFWFHVGHEVVKLGDSEKYEIKKDELDRHMLTVYHPSKDDVGQYMCIAVNDMGKCTEYFIVTLDKNTQPMKIPELLKKFDDIEVRPGQLVRFRCKVKGYPPPRITWYKDGKILKASGNLKLEKFGNRDYSLSIDNATLDDDAEYCVVGRNLVGEVRHCAQLIVEPVESVSKVEESERKEVTKMTSSPKASDVTKVQPDAHNGSVGQKASEEPCVREEKHIENLSRKMTRTKDNVSHVAEDMLQSADEMTLIQHHLDFMDRTLNKLENNMPQHANPQSNDEDTLNNNEEFQVNDVFAQKVLAEYHIQDTTDQSKDVSVKKQDVPTETADEAGIEPTTVDDMFAHRVLSEHHEQKMAAEKMRKVTSTALEILEKAELAVQQQKDTENNIIPTTDYNDHLNSDDLDDPTVCYPINELSSVTESKDKLEPTDQLNIEVEAEPDVVTEQKHENKEPSTLVPESPVEGSRDLFSTQKDSSSAKPSEVTSYNFGLRPVDAERFKKDFYVNPPKKVNPNKSSNTPGVRSRDIVKTKHEVEDTEDKIYMAACSVYSLEDKIQQLEAQVGDIHEGISDSSMSALEDEVAKAMAGVEHSENEVASIEKSVEQHQNTLDHQTASLPHMSADFSTAFHKDSLKTPQKLVGVSREKDIPASRSEFDSKVSVELPSVTRLRALFNQPTRNNLGDSSVKRTDKLDPRIHSITARSLSKLQMENLKSEKSGISTISLDGKPTQRPRPSLKTIPAPGPPGGTEIITKSTKKSLAPVAPSETEETGTVKGGTAAKATFWENVVKKSSSPDNENQPVFPDLVGEDDAKSESGQKRKEN</sequence>
<dbReference type="InterPro" id="IPR003598">
    <property type="entry name" value="Ig_sub2"/>
</dbReference>
<feature type="compositionally biased region" description="Polar residues" evidence="8">
    <location>
        <begin position="474"/>
        <end position="493"/>
    </location>
</feature>
<dbReference type="PANTHER" id="PTHR12231">
    <property type="entry name" value="CTX-RELATED TYPE I TRANSMEMBRANE PROTEIN"/>
    <property type="match status" value="1"/>
</dbReference>
<dbReference type="GO" id="GO:0005737">
    <property type="term" value="C:cytoplasm"/>
    <property type="evidence" value="ECO:0007669"/>
    <property type="project" value="UniProtKB-SubCell"/>
</dbReference>
<dbReference type="Gene3D" id="1.20.5.170">
    <property type="match status" value="1"/>
</dbReference>
<feature type="region of interest" description="Disordered" evidence="8">
    <location>
        <begin position="1276"/>
        <end position="1384"/>
    </location>
</feature>
<feature type="coiled-coil region" evidence="7">
    <location>
        <begin position="1137"/>
        <end position="1171"/>
    </location>
</feature>
<dbReference type="InterPro" id="IPR013098">
    <property type="entry name" value="Ig_I-set"/>
</dbReference>
<feature type="compositionally biased region" description="Basic and acidic residues" evidence="8">
    <location>
        <begin position="1371"/>
        <end position="1384"/>
    </location>
</feature>
<dbReference type="Pfam" id="PF07679">
    <property type="entry name" value="I-set"/>
    <property type="match status" value="2"/>
</dbReference>
<gene>
    <name evidence="11" type="primary">LOC115215681</name>
</gene>
<feature type="compositionally biased region" description="Polar residues" evidence="8">
    <location>
        <begin position="1032"/>
        <end position="1048"/>
    </location>
</feature>
<feature type="domain" description="Ig-like" evidence="9">
    <location>
        <begin position="536"/>
        <end position="628"/>
    </location>
</feature>
<dbReference type="Gene3D" id="2.60.40.10">
    <property type="entry name" value="Immunoglobulins"/>
    <property type="match status" value="2"/>
</dbReference>
<dbReference type="GO" id="GO:0043005">
    <property type="term" value="C:neuron projection"/>
    <property type="evidence" value="ECO:0007669"/>
    <property type="project" value="TreeGrafter"/>
</dbReference>
<evidence type="ECO:0000313" key="11">
    <source>
        <dbReference type="RefSeq" id="XP_029640810.1"/>
    </source>
</evidence>
<feature type="compositionally biased region" description="Low complexity" evidence="8">
    <location>
        <begin position="1332"/>
        <end position="1344"/>
    </location>
</feature>
<keyword evidence="3" id="KW-0732">Signal</keyword>
<dbReference type="Proteomes" id="UP000515154">
    <property type="component" value="Linkage group LG9"/>
</dbReference>
<feature type="region of interest" description="Disordered" evidence="8">
    <location>
        <begin position="1068"/>
        <end position="1087"/>
    </location>
</feature>
<feature type="compositionally biased region" description="Polar residues" evidence="8">
    <location>
        <begin position="44"/>
        <end position="53"/>
    </location>
</feature>
<comment type="subcellular location">
    <subcellularLocation>
        <location evidence="1">Cytoplasm</location>
    </subcellularLocation>
</comment>
<keyword evidence="7" id="KW-0175">Coiled coil</keyword>
<evidence type="ECO:0000256" key="3">
    <source>
        <dbReference type="ARBA" id="ARBA00022729"/>
    </source>
</evidence>
<name>A0A6P7SR88_9MOLL</name>
<proteinExistence type="predicted"/>
<dbReference type="FunFam" id="2.60.40.10:FF:000107">
    <property type="entry name" value="Myosin, light chain kinase a"/>
    <property type="match status" value="1"/>
</dbReference>
<accession>A0A6P7SR88</accession>
<dbReference type="KEGG" id="osn:115215681"/>
<dbReference type="SUPFAM" id="SSF48726">
    <property type="entry name" value="Immunoglobulin"/>
    <property type="match status" value="2"/>
</dbReference>
<dbReference type="InterPro" id="IPR051170">
    <property type="entry name" value="Neural/epithelial_adhesion"/>
</dbReference>
<evidence type="ECO:0000256" key="5">
    <source>
        <dbReference type="ARBA" id="ARBA00023157"/>
    </source>
</evidence>
<evidence type="ECO:0000259" key="9">
    <source>
        <dbReference type="PROSITE" id="PS50835"/>
    </source>
</evidence>
<keyword evidence="10" id="KW-1185">Reference proteome</keyword>
<feature type="compositionally biased region" description="Polar residues" evidence="8">
    <location>
        <begin position="947"/>
        <end position="958"/>
    </location>
</feature>
<dbReference type="GO" id="GO:0045989">
    <property type="term" value="P:positive regulation of striated muscle contraction"/>
    <property type="evidence" value="ECO:0007669"/>
    <property type="project" value="UniProtKB-ARBA"/>
</dbReference>
<feature type="compositionally biased region" description="Basic and acidic residues" evidence="8">
    <location>
        <begin position="494"/>
        <end position="503"/>
    </location>
</feature>
<feature type="region of interest" description="Disordered" evidence="8">
    <location>
        <begin position="1001"/>
        <end position="1048"/>
    </location>
</feature>
<evidence type="ECO:0000256" key="6">
    <source>
        <dbReference type="ARBA" id="ARBA00023319"/>
    </source>
</evidence>
<feature type="region of interest" description="Disordered" evidence="8">
    <location>
        <begin position="24"/>
        <end position="53"/>
    </location>
</feature>
<dbReference type="GO" id="GO:0060298">
    <property type="term" value="P:positive regulation of sarcomere organization"/>
    <property type="evidence" value="ECO:0007669"/>
    <property type="project" value="UniProtKB-ARBA"/>
</dbReference>
<feature type="compositionally biased region" description="Polar residues" evidence="8">
    <location>
        <begin position="1351"/>
        <end position="1361"/>
    </location>
</feature>
<dbReference type="InterPro" id="IPR003599">
    <property type="entry name" value="Ig_sub"/>
</dbReference>
<evidence type="ECO:0000313" key="10">
    <source>
        <dbReference type="Proteomes" id="UP000515154"/>
    </source>
</evidence>
<evidence type="ECO:0000256" key="1">
    <source>
        <dbReference type="ARBA" id="ARBA00004496"/>
    </source>
</evidence>
<feature type="region of interest" description="Disordered" evidence="8">
    <location>
        <begin position="947"/>
        <end position="967"/>
    </location>
</feature>
<dbReference type="PANTHER" id="PTHR12231:SF253">
    <property type="entry name" value="DPR-INTERACTING PROTEIN ETA, ISOFORM B-RELATED"/>
    <property type="match status" value="1"/>
</dbReference>
<evidence type="ECO:0000256" key="4">
    <source>
        <dbReference type="ARBA" id="ARBA00022737"/>
    </source>
</evidence>
<protein>
    <submittedName>
        <fullName evidence="11">Titin isoform X1</fullName>
    </submittedName>
</protein>
<dbReference type="InterPro" id="IPR013783">
    <property type="entry name" value="Ig-like_fold"/>
</dbReference>
<keyword evidence="6" id="KW-0393">Immunoglobulin domain</keyword>
<dbReference type="InterPro" id="IPR007110">
    <property type="entry name" value="Ig-like_dom"/>
</dbReference>
<dbReference type="FunFam" id="2.60.40.10:FF:000425">
    <property type="entry name" value="Myosin light chain kinase"/>
    <property type="match status" value="1"/>
</dbReference>
<dbReference type="RefSeq" id="XP_029640810.1">
    <property type="nucleotide sequence ID" value="XM_029784950.2"/>
</dbReference>
<keyword evidence="2" id="KW-0963">Cytoplasm</keyword>
<keyword evidence="4" id="KW-0677">Repeat</keyword>
<dbReference type="PROSITE" id="PS50835">
    <property type="entry name" value="IG_LIKE"/>
    <property type="match status" value="2"/>
</dbReference>
<reference evidence="11" key="1">
    <citation type="submission" date="2025-08" db="UniProtKB">
        <authorList>
            <consortium name="RefSeq"/>
        </authorList>
    </citation>
    <scope>IDENTIFICATION</scope>
</reference>
<dbReference type="SMART" id="SM00409">
    <property type="entry name" value="IG"/>
    <property type="match status" value="2"/>
</dbReference>
<evidence type="ECO:0000256" key="2">
    <source>
        <dbReference type="ARBA" id="ARBA00022490"/>
    </source>
</evidence>
<dbReference type="SUPFAM" id="SSF57997">
    <property type="entry name" value="Tropomyosin"/>
    <property type="match status" value="1"/>
</dbReference>
<organism evidence="10 11">
    <name type="scientific">Octopus sinensis</name>
    <name type="common">East Asian common octopus</name>
    <dbReference type="NCBI Taxonomy" id="2607531"/>
    <lineage>
        <taxon>Eukaryota</taxon>
        <taxon>Metazoa</taxon>
        <taxon>Spiralia</taxon>
        <taxon>Lophotrochozoa</taxon>
        <taxon>Mollusca</taxon>
        <taxon>Cephalopoda</taxon>
        <taxon>Coleoidea</taxon>
        <taxon>Octopodiformes</taxon>
        <taxon>Octopoda</taxon>
        <taxon>Incirrata</taxon>
        <taxon>Octopodidae</taxon>
        <taxon>Octopus</taxon>
    </lineage>
</organism>
<feature type="region of interest" description="Disordered" evidence="8">
    <location>
        <begin position="474"/>
        <end position="503"/>
    </location>
</feature>
<feature type="compositionally biased region" description="Basic and acidic residues" evidence="8">
    <location>
        <begin position="774"/>
        <end position="791"/>
    </location>
</feature>
<dbReference type="SMART" id="SM00408">
    <property type="entry name" value="IGc2"/>
    <property type="match status" value="2"/>
</dbReference>
<evidence type="ECO:0000256" key="7">
    <source>
        <dbReference type="SAM" id="Coils"/>
    </source>
</evidence>
<feature type="region of interest" description="Disordered" evidence="8">
    <location>
        <begin position="739"/>
        <end position="791"/>
    </location>
</feature>
<dbReference type="InterPro" id="IPR036179">
    <property type="entry name" value="Ig-like_dom_sf"/>
</dbReference>